<evidence type="ECO:0000313" key="1">
    <source>
        <dbReference type="EMBL" id="KAI8541816.1"/>
    </source>
</evidence>
<protein>
    <submittedName>
        <fullName evidence="1">Uncharacterized protein</fullName>
    </submittedName>
</protein>
<reference evidence="1" key="1">
    <citation type="submission" date="2022-02" db="EMBL/GenBank/DDBJ databases">
        <title>Plant Genome Project.</title>
        <authorList>
            <person name="Zhang R.-G."/>
        </authorList>
    </citation>
    <scope>NUCLEOTIDE SEQUENCE</scope>
    <source>
        <strain evidence="1">AT1</strain>
    </source>
</reference>
<comment type="caution">
    <text evidence="1">The sequence shown here is derived from an EMBL/GenBank/DDBJ whole genome shotgun (WGS) entry which is preliminary data.</text>
</comment>
<proteinExistence type="predicted"/>
<sequence length="179" mass="20393">MDKLKASLTRFLITTTWPGHHRPRRCKQKKPNPYTPKTISNSPLTLNTYNIFFPINTLPAPHIPSSHSHLSLNPPHFLSPKNPHTQWLPFPPRLLLEPSLPPLSFHRKPPPLHPPRNNCSSANQTPFSPKTYASPPPPVLLLQDHSFARARATTAQMLQHPVSIYLIYFSLMTGCKRRN</sequence>
<organism evidence="1 2">
    <name type="scientific">Rhododendron molle</name>
    <name type="common">Chinese azalea</name>
    <name type="synonym">Azalea mollis</name>
    <dbReference type="NCBI Taxonomy" id="49168"/>
    <lineage>
        <taxon>Eukaryota</taxon>
        <taxon>Viridiplantae</taxon>
        <taxon>Streptophyta</taxon>
        <taxon>Embryophyta</taxon>
        <taxon>Tracheophyta</taxon>
        <taxon>Spermatophyta</taxon>
        <taxon>Magnoliopsida</taxon>
        <taxon>eudicotyledons</taxon>
        <taxon>Gunneridae</taxon>
        <taxon>Pentapetalae</taxon>
        <taxon>asterids</taxon>
        <taxon>Ericales</taxon>
        <taxon>Ericaceae</taxon>
        <taxon>Ericoideae</taxon>
        <taxon>Rhodoreae</taxon>
        <taxon>Rhododendron</taxon>
    </lineage>
</organism>
<evidence type="ECO:0000313" key="2">
    <source>
        <dbReference type="Proteomes" id="UP001062846"/>
    </source>
</evidence>
<dbReference type="Proteomes" id="UP001062846">
    <property type="component" value="Chromosome 8"/>
</dbReference>
<accession>A0ACC0MM37</accession>
<dbReference type="EMBL" id="CM046395">
    <property type="protein sequence ID" value="KAI8541816.1"/>
    <property type="molecule type" value="Genomic_DNA"/>
</dbReference>
<keyword evidence="2" id="KW-1185">Reference proteome</keyword>
<gene>
    <name evidence="1" type="ORF">RHMOL_Rhmol08G0091500</name>
</gene>
<name>A0ACC0MM37_RHOML</name>